<dbReference type="Proteomes" id="UP000033038">
    <property type="component" value="Chromosome"/>
</dbReference>
<dbReference type="GeneID" id="24824061"/>
<evidence type="ECO:0000313" key="2">
    <source>
        <dbReference type="EMBL" id="AKB51760.1"/>
    </source>
</evidence>
<dbReference type="KEGG" id="mbw:MSBRW_2507"/>
<evidence type="ECO:0000313" key="3">
    <source>
        <dbReference type="Proteomes" id="UP000033038"/>
    </source>
</evidence>
<dbReference type="EMBL" id="CP009526">
    <property type="protein sequence ID" value="AKB51760.1"/>
    <property type="molecule type" value="Genomic_DNA"/>
</dbReference>
<protein>
    <submittedName>
        <fullName evidence="2">Uncharacterized protein</fullName>
    </submittedName>
</protein>
<accession>A0A0E3QPC1</accession>
<evidence type="ECO:0000256" key="1">
    <source>
        <dbReference type="SAM" id="Phobius"/>
    </source>
</evidence>
<feature type="transmembrane region" description="Helical" evidence="1">
    <location>
        <begin position="71"/>
        <end position="89"/>
    </location>
</feature>
<proteinExistence type="predicted"/>
<organism evidence="2 3">
    <name type="scientific">Methanosarcina barkeri str. Wiesmoor</name>
    <dbReference type="NCBI Taxonomy" id="1434109"/>
    <lineage>
        <taxon>Archaea</taxon>
        <taxon>Methanobacteriati</taxon>
        <taxon>Methanobacteriota</taxon>
        <taxon>Stenosarchaea group</taxon>
        <taxon>Methanomicrobia</taxon>
        <taxon>Methanosarcinales</taxon>
        <taxon>Methanosarcinaceae</taxon>
        <taxon>Methanosarcina</taxon>
    </lineage>
</organism>
<dbReference type="HOGENOM" id="CLU_2177868_0_0_2"/>
<name>A0A0E3QPC1_METBA</name>
<reference evidence="2 3" key="1">
    <citation type="submission" date="2014-07" db="EMBL/GenBank/DDBJ databases">
        <title>Methanogenic archaea and the global carbon cycle.</title>
        <authorList>
            <person name="Henriksen J.R."/>
            <person name="Luke J."/>
            <person name="Reinhart S."/>
            <person name="Benedict M.N."/>
            <person name="Youngblut N.D."/>
            <person name="Metcalf M.E."/>
            <person name="Whitaker R.J."/>
            <person name="Metcalf W.W."/>
        </authorList>
    </citation>
    <scope>NUCLEOTIDE SEQUENCE [LARGE SCALE GENOMIC DNA]</scope>
    <source>
        <strain evidence="2 3">Wiesmoor</strain>
    </source>
</reference>
<keyword evidence="1" id="KW-0472">Membrane</keyword>
<sequence>MSFLAKIFRKNNKAESEPKKHGFFFKSKSKIIALTAMIMMLMNPASAADVNWTEITDVIDGFCGILPSFGAMVSAIMPILLVISIYVFIMKFWDKILSAIDGAFSHLGR</sequence>
<keyword evidence="1" id="KW-0812">Transmembrane</keyword>
<dbReference type="PATRIC" id="fig|1434109.4.peg.3245"/>
<gene>
    <name evidence="2" type="ORF">MSBRW_2507</name>
</gene>
<dbReference type="AlphaFoldDB" id="A0A0E3QPC1"/>
<dbReference type="RefSeq" id="WP_011307211.1">
    <property type="nucleotide sequence ID" value="NZ_CP009526.1"/>
</dbReference>
<keyword evidence="1" id="KW-1133">Transmembrane helix</keyword>